<gene>
    <name evidence="1" type="ORF">HGG79_04015</name>
</gene>
<protein>
    <submittedName>
        <fullName evidence="1">Uncharacterized protein</fullName>
    </submittedName>
</protein>
<accession>A0A923E5P2</accession>
<dbReference type="AlphaFoldDB" id="A0A923E5P2"/>
<organism evidence="1 2">
    <name type="scientific">Clostridium tetanomorphum</name>
    <dbReference type="NCBI Taxonomy" id="1553"/>
    <lineage>
        <taxon>Bacteria</taxon>
        <taxon>Bacillati</taxon>
        <taxon>Bacillota</taxon>
        <taxon>Clostridia</taxon>
        <taxon>Eubacteriales</taxon>
        <taxon>Clostridiaceae</taxon>
        <taxon>Clostridium</taxon>
    </lineage>
</organism>
<dbReference type="EMBL" id="JAAZWO010000003">
    <property type="protein sequence ID" value="MBC2396947.1"/>
    <property type="molecule type" value="Genomic_DNA"/>
</dbReference>
<evidence type="ECO:0000313" key="1">
    <source>
        <dbReference type="EMBL" id="MBC2396947.1"/>
    </source>
</evidence>
<proteinExistence type="predicted"/>
<comment type="caution">
    <text evidence="1">The sequence shown here is derived from an EMBL/GenBank/DDBJ whole genome shotgun (WGS) entry which is preliminary data.</text>
</comment>
<evidence type="ECO:0000313" key="2">
    <source>
        <dbReference type="Proteomes" id="UP000563151"/>
    </source>
</evidence>
<keyword evidence="2" id="KW-1185">Reference proteome</keyword>
<sequence length="30" mass="3334">MKNNTDAATTIFLREKRIATNVIDNGKIAN</sequence>
<name>A0A923E5P2_CLOTT</name>
<reference evidence="1 2" key="1">
    <citation type="submission" date="2020-04" db="EMBL/GenBank/DDBJ databases">
        <title>Genomic insights into acetone-butanol-ethanol (ABE) fermentation by sequencing solventogenic clostridia strains.</title>
        <authorList>
            <person name="Brown S."/>
        </authorList>
    </citation>
    <scope>NUCLEOTIDE SEQUENCE [LARGE SCALE GENOMIC DNA]</scope>
    <source>
        <strain evidence="1 2">DJ011</strain>
    </source>
</reference>
<dbReference type="Proteomes" id="UP000563151">
    <property type="component" value="Unassembled WGS sequence"/>
</dbReference>